<keyword evidence="2" id="KW-1185">Reference proteome</keyword>
<evidence type="ECO:0000313" key="1">
    <source>
        <dbReference type="EMBL" id="CAH9070607.1"/>
    </source>
</evidence>
<protein>
    <submittedName>
        <fullName evidence="1">Uncharacterized protein</fullName>
    </submittedName>
</protein>
<reference evidence="1" key="1">
    <citation type="submission" date="2022-07" db="EMBL/GenBank/DDBJ databases">
        <authorList>
            <person name="Macas J."/>
            <person name="Novak P."/>
            <person name="Neumann P."/>
        </authorList>
    </citation>
    <scope>NUCLEOTIDE SEQUENCE</scope>
</reference>
<organism evidence="1 2">
    <name type="scientific">Cuscuta europaea</name>
    <name type="common">European dodder</name>
    <dbReference type="NCBI Taxonomy" id="41803"/>
    <lineage>
        <taxon>Eukaryota</taxon>
        <taxon>Viridiplantae</taxon>
        <taxon>Streptophyta</taxon>
        <taxon>Embryophyta</taxon>
        <taxon>Tracheophyta</taxon>
        <taxon>Spermatophyta</taxon>
        <taxon>Magnoliopsida</taxon>
        <taxon>eudicotyledons</taxon>
        <taxon>Gunneridae</taxon>
        <taxon>Pentapetalae</taxon>
        <taxon>asterids</taxon>
        <taxon>lamiids</taxon>
        <taxon>Solanales</taxon>
        <taxon>Convolvulaceae</taxon>
        <taxon>Cuscuteae</taxon>
        <taxon>Cuscuta</taxon>
        <taxon>Cuscuta subgen. Cuscuta</taxon>
    </lineage>
</organism>
<dbReference type="Proteomes" id="UP001152484">
    <property type="component" value="Unassembled WGS sequence"/>
</dbReference>
<gene>
    <name evidence="1" type="ORF">CEURO_LOCUS3705</name>
</gene>
<proteinExistence type="predicted"/>
<name>A0A9P0YPF3_CUSEU</name>
<dbReference type="AlphaFoldDB" id="A0A9P0YPF3"/>
<dbReference type="OrthoDB" id="1742963at2759"/>
<comment type="caution">
    <text evidence="1">The sequence shown here is derived from an EMBL/GenBank/DDBJ whole genome shotgun (WGS) entry which is preliminary data.</text>
</comment>
<evidence type="ECO:0000313" key="2">
    <source>
        <dbReference type="Proteomes" id="UP001152484"/>
    </source>
</evidence>
<sequence>MCPKSSKRLKEFNIAMLGKQGWKLTRDPNSLVGRVLKAKYFHTSFFLEAKLGSTPSFVWRSLLAAQDVLAVGCRRRVGNGRSISIWKEAWLPGKGLGRVCSIKPHGIADMNVASLLNEDRKS</sequence>
<dbReference type="EMBL" id="CAMAPE010000006">
    <property type="protein sequence ID" value="CAH9070607.1"/>
    <property type="molecule type" value="Genomic_DNA"/>
</dbReference>
<accession>A0A9P0YPF3</accession>